<feature type="coiled-coil region" evidence="2">
    <location>
        <begin position="120"/>
        <end position="161"/>
    </location>
</feature>
<feature type="transmembrane region" description="Helical" evidence="4">
    <location>
        <begin position="80"/>
        <end position="98"/>
    </location>
</feature>
<gene>
    <name evidence="5" type="ORF">D2E26_0630</name>
</gene>
<sequence>MADQHQFETHNAQSQSQAKSQRKNNTDPENTQEQPDLLHKISQRRAQDRENDSTETGAFPAVNKAIPNLKPKTRTLRTKLISSSLVAVLCALLGYGYVIQSNNSGEAVETMSESELTRLISDTNMQVDRLKDRKEQLSSQLRSLQEAADKQSQAQRIAEENAAASGILSGRLPAEGPGVIVRISQGDKKNIDPAILFTLLEELRNSGAEVIAVNDIRVVTSTYFAQRDGTLNCDGIVIKSPYVFKAIGDTTNLQNAVNMAGGVGSQLSVKYGAKVSIETSDDVKITEVAPTTDYQYAKIVE</sequence>
<proteinExistence type="inferred from homology"/>
<dbReference type="EMBL" id="QXGM01000001">
    <property type="protein sequence ID" value="RSX56067.1"/>
    <property type="molecule type" value="Genomic_DNA"/>
</dbReference>
<reference evidence="5 6" key="1">
    <citation type="submission" date="2018-09" db="EMBL/GenBank/DDBJ databases">
        <title>Characterization of the phylogenetic diversity of five novel species belonging to the genus Bifidobacterium.</title>
        <authorList>
            <person name="Lugli G.A."/>
            <person name="Duranti S."/>
            <person name="Milani C."/>
        </authorList>
    </citation>
    <scope>NUCLEOTIDE SEQUENCE [LARGE SCALE GENOMIC DNA]</scope>
    <source>
        <strain evidence="5 6">2036B</strain>
    </source>
</reference>
<dbReference type="RefSeq" id="WP_125963217.1">
    <property type="nucleotide sequence ID" value="NZ_QXGM01000001.1"/>
</dbReference>
<dbReference type="OrthoDB" id="3211287at2"/>
<keyword evidence="4" id="KW-1133">Transmembrane helix</keyword>
<evidence type="ECO:0000313" key="6">
    <source>
        <dbReference type="Proteomes" id="UP000287609"/>
    </source>
</evidence>
<evidence type="ECO:0000256" key="3">
    <source>
        <dbReference type="SAM" id="MobiDB-lite"/>
    </source>
</evidence>
<accession>A0A430FTB8</accession>
<keyword evidence="4" id="KW-0472">Membrane</keyword>
<evidence type="ECO:0000256" key="2">
    <source>
        <dbReference type="SAM" id="Coils"/>
    </source>
</evidence>
<evidence type="ECO:0000256" key="1">
    <source>
        <dbReference type="ARBA" id="ARBA00009108"/>
    </source>
</evidence>
<keyword evidence="6" id="KW-1185">Reference proteome</keyword>
<name>A0A430FTB8_9BIFI</name>
<evidence type="ECO:0000313" key="5">
    <source>
        <dbReference type="EMBL" id="RSX56067.1"/>
    </source>
</evidence>
<dbReference type="PANTHER" id="PTHR37313">
    <property type="entry name" value="UPF0749 PROTEIN RV1825"/>
    <property type="match status" value="1"/>
</dbReference>
<evidence type="ECO:0000256" key="4">
    <source>
        <dbReference type="SAM" id="Phobius"/>
    </source>
</evidence>
<dbReference type="Gene3D" id="3.30.70.1880">
    <property type="entry name" value="Protein of unknown function DUF881"/>
    <property type="match status" value="1"/>
</dbReference>
<protein>
    <submittedName>
        <fullName evidence="5">Division initiation protein</fullName>
    </submittedName>
</protein>
<dbReference type="AlphaFoldDB" id="A0A430FTB8"/>
<keyword evidence="4" id="KW-0812">Transmembrane</keyword>
<dbReference type="Pfam" id="PF05949">
    <property type="entry name" value="DUF881"/>
    <property type="match status" value="1"/>
</dbReference>
<organism evidence="5 6">
    <name type="scientific">Bifidobacterium dolichotidis</name>
    <dbReference type="NCBI Taxonomy" id="2306976"/>
    <lineage>
        <taxon>Bacteria</taxon>
        <taxon>Bacillati</taxon>
        <taxon>Actinomycetota</taxon>
        <taxon>Actinomycetes</taxon>
        <taxon>Bifidobacteriales</taxon>
        <taxon>Bifidobacteriaceae</taxon>
        <taxon>Bifidobacterium</taxon>
    </lineage>
</organism>
<dbReference type="InterPro" id="IPR010273">
    <property type="entry name" value="DUF881"/>
</dbReference>
<dbReference type="GO" id="GO:0005886">
    <property type="term" value="C:plasma membrane"/>
    <property type="evidence" value="ECO:0007669"/>
    <property type="project" value="TreeGrafter"/>
</dbReference>
<comment type="similarity">
    <text evidence="1">Belongs to the UPF0749 family.</text>
</comment>
<comment type="caution">
    <text evidence="5">The sequence shown here is derived from an EMBL/GenBank/DDBJ whole genome shotgun (WGS) entry which is preliminary data.</text>
</comment>
<dbReference type="PANTHER" id="PTHR37313:SF2">
    <property type="entry name" value="UPF0749 PROTEIN YLXX"/>
    <property type="match status" value="1"/>
</dbReference>
<keyword evidence="2" id="KW-0175">Coiled coil</keyword>
<dbReference type="Proteomes" id="UP000287609">
    <property type="component" value="Unassembled WGS sequence"/>
</dbReference>
<feature type="region of interest" description="Disordered" evidence="3">
    <location>
        <begin position="1"/>
        <end position="63"/>
    </location>
</feature>